<dbReference type="AlphaFoldDB" id="A0A3P2RCV3"/>
<dbReference type="EMBL" id="RHGY01000001">
    <property type="protein sequence ID" value="RRG18569.1"/>
    <property type="molecule type" value="Genomic_DNA"/>
</dbReference>
<reference evidence="1 2" key="1">
    <citation type="submission" date="2018-10" db="EMBL/GenBank/DDBJ databases">
        <title>Draft genome sequence of Weissella viridescens UCO-SMC3.</title>
        <authorList>
            <person name="Garcia-Cancino A."/>
            <person name="Espinoza-Monje M."/>
            <person name="Albarracin L."/>
            <person name="Garcia-Castillo V."/>
            <person name="Campos-Martin J."/>
            <person name="Nakano Y."/>
            <person name="Guitierrez-Zamorano C."/>
            <person name="Ikeda-Ohtsubo W."/>
            <person name="Morita H."/>
            <person name="Kitazawa H."/>
            <person name="Villena J."/>
        </authorList>
    </citation>
    <scope>NUCLEOTIDE SEQUENCE [LARGE SCALE GENOMIC DNA]</scope>
    <source>
        <strain evidence="1 2">UCO-SMC3</strain>
    </source>
</reference>
<evidence type="ECO:0000313" key="1">
    <source>
        <dbReference type="EMBL" id="RRG18569.1"/>
    </source>
</evidence>
<gene>
    <name evidence="1" type="ORF">D3P96_00885</name>
</gene>
<organism evidence="1 2">
    <name type="scientific">Weissella viridescens</name>
    <name type="common">Lactobacillus viridescens</name>
    <dbReference type="NCBI Taxonomy" id="1629"/>
    <lineage>
        <taxon>Bacteria</taxon>
        <taxon>Bacillati</taxon>
        <taxon>Bacillota</taxon>
        <taxon>Bacilli</taxon>
        <taxon>Lactobacillales</taxon>
        <taxon>Lactobacillaceae</taxon>
        <taxon>Weissella</taxon>
    </lineage>
</organism>
<dbReference type="RefSeq" id="WP_124942544.1">
    <property type="nucleotide sequence ID" value="NZ_RHGY01000001.1"/>
</dbReference>
<comment type="caution">
    <text evidence="1">The sequence shown here is derived from an EMBL/GenBank/DDBJ whole genome shotgun (WGS) entry which is preliminary data.</text>
</comment>
<proteinExistence type="predicted"/>
<keyword evidence="1" id="KW-0808">Transferase</keyword>
<dbReference type="GO" id="GO:0032259">
    <property type="term" value="P:methylation"/>
    <property type="evidence" value="ECO:0007669"/>
    <property type="project" value="UniProtKB-KW"/>
</dbReference>
<keyword evidence="1" id="KW-0489">Methyltransferase</keyword>
<evidence type="ECO:0000313" key="2">
    <source>
        <dbReference type="Proteomes" id="UP000275836"/>
    </source>
</evidence>
<dbReference type="Proteomes" id="UP000275836">
    <property type="component" value="Unassembled WGS sequence"/>
</dbReference>
<protein>
    <submittedName>
        <fullName evidence="1">SAM-dependent methyltransferase</fullName>
    </submittedName>
</protein>
<accession>A0A3P2RCV3</accession>
<dbReference type="GO" id="GO:0008168">
    <property type="term" value="F:methyltransferase activity"/>
    <property type="evidence" value="ECO:0007669"/>
    <property type="project" value="UniProtKB-KW"/>
</dbReference>
<sequence length="276" mass="31404">MSEQTLSFGAGRQLEYIDYLDALADFLLIFQKVPTVKQKITLAQHSVEAINKGQYPQTLHDMEISANDILAVQQTILNQFPDQPERGNKIWAEQREALEQVDYCLRNIRDEFIEDFNMYAYLTPDFLTDLSQHLNGRPTLEVMAGQGYLSAGLQALQPEQTIHVTDNRDWVNQPVTAVAPVVPVVAMDACQAIKQYGTDVEVVLMSWAPDTSEIDWEVLQLLRANYPDVEFLVIGEKDGATDSAIFWQNAHLTDLTQINATRPQFDLIDEKIYRVR</sequence>
<name>A0A3P2RCV3_WEIVI</name>
<dbReference type="OrthoDB" id="2248737at2"/>